<dbReference type="PANTHER" id="PTHR42760">
    <property type="entry name" value="SHORT-CHAIN DEHYDROGENASES/REDUCTASES FAMILY MEMBER"/>
    <property type="match status" value="1"/>
</dbReference>
<dbReference type="Proteomes" id="UP000594688">
    <property type="component" value="Chromosome"/>
</dbReference>
<dbReference type="GO" id="GO:0006633">
    <property type="term" value="P:fatty acid biosynthetic process"/>
    <property type="evidence" value="ECO:0007669"/>
    <property type="project" value="TreeGrafter"/>
</dbReference>
<evidence type="ECO:0000313" key="5">
    <source>
        <dbReference type="Proteomes" id="UP000594688"/>
    </source>
</evidence>
<accession>A0A7T0BWB9</accession>
<organism evidence="4 5">
    <name type="scientific">Candidatus Nitronauta litoralis</name>
    <dbReference type="NCBI Taxonomy" id="2705533"/>
    <lineage>
        <taxon>Bacteria</taxon>
        <taxon>Pseudomonadati</taxon>
        <taxon>Nitrospinota/Tectimicrobiota group</taxon>
        <taxon>Nitrospinota</taxon>
        <taxon>Nitrospinia</taxon>
        <taxon>Nitrospinales</taxon>
        <taxon>Nitrospinaceae</taxon>
        <taxon>Candidatus Nitronauta</taxon>
    </lineage>
</organism>
<keyword evidence="2" id="KW-0560">Oxidoreductase</keyword>
<dbReference type="InterPro" id="IPR020904">
    <property type="entry name" value="Sc_DH/Rdtase_CS"/>
</dbReference>
<dbReference type="SMART" id="SM00822">
    <property type="entry name" value="PKS_KR"/>
    <property type="match status" value="1"/>
</dbReference>
<dbReference type="KEGG" id="nli:G3M70_09775"/>
<reference evidence="4 5" key="1">
    <citation type="submission" date="2020-02" db="EMBL/GenBank/DDBJ databases">
        <title>Genomic and physiological characterization of two novel Nitrospinaceae genera.</title>
        <authorList>
            <person name="Mueller A.J."/>
            <person name="Jung M.-Y."/>
            <person name="Strachan C.R."/>
            <person name="Herbold C.W."/>
            <person name="Kirkegaard R.H."/>
            <person name="Daims H."/>
        </authorList>
    </citation>
    <scope>NUCLEOTIDE SEQUENCE [LARGE SCALE GENOMIC DNA]</scope>
    <source>
        <strain evidence="4">EB</strain>
    </source>
</reference>
<gene>
    <name evidence="4" type="ORF">G3M70_09775</name>
</gene>
<dbReference type="CDD" id="cd05233">
    <property type="entry name" value="SDR_c"/>
    <property type="match status" value="1"/>
</dbReference>
<dbReference type="PRINTS" id="PR00081">
    <property type="entry name" value="GDHRDH"/>
</dbReference>
<evidence type="ECO:0000256" key="1">
    <source>
        <dbReference type="ARBA" id="ARBA00006484"/>
    </source>
</evidence>
<dbReference type="GO" id="GO:0016616">
    <property type="term" value="F:oxidoreductase activity, acting on the CH-OH group of donors, NAD or NADP as acceptor"/>
    <property type="evidence" value="ECO:0007669"/>
    <property type="project" value="TreeGrafter"/>
</dbReference>
<dbReference type="PANTHER" id="PTHR42760:SF133">
    <property type="entry name" value="3-OXOACYL-[ACYL-CARRIER-PROTEIN] REDUCTASE"/>
    <property type="match status" value="1"/>
</dbReference>
<dbReference type="AlphaFoldDB" id="A0A7T0BWB9"/>
<comment type="similarity">
    <text evidence="1">Belongs to the short-chain dehydrogenases/reductases (SDR) family.</text>
</comment>
<name>A0A7T0BWB9_9BACT</name>
<proteinExistence type="inferred from homology"/>
<dbReference type="InterPro" id="IPR002347">
    <property type="entry name" value="SDR_fam"/>
</dbReference>
<dbReference type="PROSITE" id="PS00061">
    <property type="entry name" value="ADH_SHORT"/>
    <property type="match status" value="1"/>
</dbReference>
<evidence type="ECO:0000259" key="3">
    <source>
        <dbReference type="SMART" id="SM00822"/>
    </source>
</evidence>
<dbReference type="GO" id="GO:0048038">
    <property type="term" value="F:quinone binding"/>
    <property type="evidence" value="ECO:0007669"/>
    <property type="project" value="TreeGrafter"/>
</dbReference>
<dbReference type="InterPro" id="IPR036291">
    <property type="entry name" value="NAD(P)-bd_dom_sf"/>
</dbReference>
<dbReference type="FunFam" id="3.40.50.720:FF:000084">
    <property type="entry name" value="Short-chain dehydrogenase reductase"/>
    <property type="match status" value="1"/>
</dbReference>
<dbReference type="InterPro" id="IPR057326">
    <property type="entry name" value="KR_dom"/>
</dbReference>
<dbReference type="SUPFAM" id="SSF51735">
    <property type="entry name" value="NAD(P)-binding Rossmann-fold domains"/>
    <property type="match status" value="1"/>
</dbReference>
<evidence type="ECO:0000313" key="4">
    <source>
        <dbReference type="EMBL" id="QPJ62141.1"/>
    </source>
</evidence>
<feature type="domain" description="Ketoreductase" evidence="3">
    <location>
        <begin position="5"/>
        <end position="199"/>
    </location>
</feature>
<dbReference type="EMBL" id="CP048685">
    <property type="protein sequence ID" value="QPJ62141.1"/>
    <property type="molecule type" value="Genomic_DNA"/>
</dbReference>
<dbReference type="Gene3D" id="3.40.50.720">
    <property type="entry name" value="NAD(P)-binding Rossmann-like Domain"/>
    <property type="match status" value="1"/>
</dbReference>
<evidence type="ECO:0000256" key="2">
    <source>
        <dbReference type="ARBA" id="ARBA00023002"/>
    </source>
</evidence>
<dbReference type="Pfam" id="PF00106">
    <property type="entry name" value="adh_short"/>
    <property type="match status" value="1"/>
</dbReference>
<protein>
    <submittedName>
        <fullName evidence="4">SDR family oxidoreductase</fullName>
    </submittedName>
</protein>
<sequence length="255" mass="27326">MTQMKTILVTGAGTGIGLAIAKVLAENGYSLILMGRTISRLEEAQSQMPSSEKHFIAGCDVRDRNALDNALQKTGVESLYGVVINAGVGGENYPGKDDRWQEIIDTNLTGSYHTLNACLSYLKSKADNDYRKVVFISSILARLGVPGYSAYCASKAGILGLMRSMASELAGEKILVNALCPGWVDTAMAQEGIEGFAEALQISKEEAFEQAMQQVPLRKMSTPEEIAGLVSFLMSDAQTSLTGQTLDINNGAMMP</sequence>